<keyword evidence="3" id="KW-1185">Reference proteome</keyword>
<gene>
    <name evidence="2" type="ORF">PFISCL1PPCAC_3704</name>
</gene>
<dbReference type="AlphaFoldDB" id="A0AAV5V0N7"/>
<feature type="region of interest" description="Disordered" evidence="1">
    <location>
        <begin position="32"/>
        <end position="147"/>
    </location>
</feature>
<accession>A0AAV5V0N7</accession>
<feature type="compositionally biased region" description="Basic and acidic residues" evidence="1">
    <location>
        <begin position="96"/>
        <end position="105"/>
    </location>
</feature>
<comment type="caution">
    <text evidence="2">The sequence shown here is derived from an EMBL/GenBank/DDBJ whole genome shotgun (WGS) entry which is preliminary data.</text>
</comment>
<feature type="compositionally biased region" description="Polar residues" evidence="1">
    <location>
        <begin position="57"/>
        <end position="75"/>
    </location>
</feature>
<sequence>SCSKRNVRRRAQSVRLAAAAAGPFAVHIASRGRAAHELARRPQQLPPVHSLPKWASRATSTLQGQESHQRLQPLQGNRPENRNPSPEEAELGQPQVRDRAAEHGRRSVRLHPQRRPQSAGALAGDGSRRSSTRSHLGQGQHHQRQTRLRPCWWQVDQYARHHYVCS</sequence>
<feature type="non-terminal residue" evidence="2">
    <location>
        <position position="1"/>
    </location>
</feature>
<protein>
    <submittedName>
        <fullName evidence="2">Uncharacterized protein</fullName>
    </submittedName>
</protein>
<dbReference type="EMBL" id="BTSY01000001">
    <property type="protein sequence ID" value="GMT12407.1"/>
    <property type="molecule type" value="Genomic_DNA"/>
</dbReference>
<evidence type="ECO:0000256" key="1">
    <source>
        <dbReference type="SAM" id="MobiDB-lite"/>
    </source>
</evidence>
<evidence type="ECO:0000313" key="2">
    <source>
        <dbReference type="EMBL" id="GMT12407.1"/>
    </source>
</evidence>
<dbReference type="Proteomes" id="UP001432322">
    <property type="component" value="Unassembled WGS sequence"/>
</dbReference>
<name>A0AAV5V0N7_9BILA</name>
<reference evidence="2" key="1">
    <citation type="submission" date="2023-10" db="EMBL/GenBank/DDBJ databases">
        <title>Genome assembly of Pristionchus species.</title>
        <authorList>
            <person name="Yoshida K."/>
            <person name="Sommer R.J."/>
        </authorList>
    </citation>
    <scope>NUCLEOTIDE SEQUENCE</scope>
    <source>
        <strain evidence="2">RS5133</strain>
    </source>
</reference>
<proteinExistence type="predicted"/>
<organism evidence="2 3">
    <name type="scientific">Pristionchus fissidentatus</name>
    <dbReference type="NCBI Taxonomy" id="1538716"/>
    <lineage>
        <taxon>Eukaryota</taxon>
        <taxon>Metazoa</taxon>
        <taxon>Ecdysozoa</taxon>
        <taxon>Nematoda</taxon>
        <taxon>Chromadorea</taxon>
        <taxon>Rhabditida</taxon>
        <taxon>Rhabditina</taxon>
        <taxon>Diplogasteromorpha</taxon>
        <taxon>Diplogasteroidea</taxon>
        <taxon>Neodiplogasteridae</taxon>
        <taxon>Pristionchus</taxon>
    </lineage>
</organism>
<evidence type="ECO:0000313" key="3">
    <source>
        <dbReference type="Proteomes" id="UP001432322"/>
    </source>
</evidence>